<dbReference type="OMA" id="NCHPQGG"/>
<dbReference type="GeneID" id="19251106"/>
<dbReference type="AlphaFoldDB" id="E9EA96"/>
<evidence type="ECO:0000313" key="2">
    <source>
        <dbReference type="EMBL" id="EFY87117.1"/>
    </source>
</evidence>
<evidence type="ECO:0000313" key="3">
    <source>
        <dbReference type="Proteomes" id="UP000002499"/>
    </source>
</evidence>
<name>E9EA96_METAQ</name>
<dbReference type="KEGG" id="maw:19251106"/>
<protein>
    <submittedName>
        <fullName evidence="2">Uncharacterized protein</fullName>
    </submittedName>
</protein>
<feature type="signal peptide" evidence="1">
    <location>
        <begin position="1"/>
        <end position="19"/>
    </location>
</feature>
<dbReference type="EMBL" id="GL698532">
    <property type="protein sequence ID" value="EFY87117.1"/>
    <property type="molecule type" value="Genomic_DNA"/>
</dbReference>
<dbReference type="InParanoid" id="E9EA96"/>
<dbReference type="Proteomes" id="UP000002499">
    <property type="component" value="Unassembled WGS sequence"/>
</dbReference>
<evidence type="ECO:0000256" key="1">
    <source>
        <dbReference type="SAM" id="SignalP"/>
    </source>
</evidence>
<dbReference type="eggNOG" id="ENOG502SRRT">
    <property type="taxonomic scope" value="Eukaryota"/>
</dbReference>
<accession>E9EA96</accession>
<gene>
    <name evidence="2" type="ORF">MAC_06795</name>
</gene>
<dbReference type="PANTHER" id="PTHR35605">
    <property type="entry name" value="ECP2 EFFECTOR PROTEIN DOMAIN-CONTAINING PROTEIN-RELATED"/>
    <property type="match status" value="1"/>
</dbReference>
<proteinExistence type="predicted"/>
<reference evidence="2 3" key="1">
    <citation type="journal article" date="2011" name="PLoS Genet.">
        <title>Genome sequencing and comparative transcriptomics of the model entomopathogenic fungi Metarhizium anisopliae and M. acridum.</title>
        <authorList>
            <person name="Gao Q."/>
            <person name="Jin K."/>
            <person name="Ying S.H."/>
            <person name="Zhang Y."/>
            <person name="Xiao G."/>
            <person name="Shang Y."/>
            <person name="Duan Z."/>
            <person name="Hu X."/>
            <person name="Xie X.Q."/>
            <person name="Zhou G."/>
            <person name="Peng G."/>
            <person name="Luo Z."/>
            <person name="Huang W."/>
            <person name="Wang B."/>
            <person name="Fang W."/>
            <person name="Wang S."/>
            <person name="Zhong Y."/>
            <person name="Ma L.J."/>
            <person name="St Leger R.J."/>
            <person name="Zhao G.P."/>
            <person name="Pei Y."/>
            <person name="Feng M.G."/>
            <person name="Xia Y."/>
            <person name="Wang C."/>
        </authorList>
    </citation>
    <scope>NUCLEOTIDE SEQUENCE [LARGE SCALE GENOMIC DNA]</scope>
    <source>
        <strain evidence="2 3">CQMa 102</strain>
    </source>
</reference>
<dbReference type="OrthoDB" id="3552888at2759"/>
<feature type="chain" id="PRO_5003238681" evidence="1">
    <location>
        <begin position="20"/>
        <end position="202"/>
    </location>
</feature>
<keyword evidence="1" id="KW-0732">Signal</keyword>
<organism evidence="3">
    <name type="scientific">Metarhizium acridum (strain CQMa 102)</name>
    <dbReference type="NCBI Taxonomy" id="655827"/>
    <lineage>
        <taxon>Eukaryota</taxon>
        <taxon>Fungi</taxon>
        <taxon>Dikarya</taxon>
        <taxon>Ascomycota</taxon>
        <taxon>Pezizomycotina</taxon>
        <taxon>Sordariomycetes</taxon>
        <taxon>Hypocreomycetidae</taxon>
        <taxon>Hypocreales</taxon>
        <taxon>Clavicipitaceae</taxon>
        <taxon>Metarhizium</taxon>
    </lineage>
</organism>
<sequence length="202" mass="22212">MVASKTLLFLPLLLAGALAAPGPASAVVAPIPGYTVTELQWEVEVFPGQLKNFTGTVEKVHSQVTQLNPGWEQDVVAQREPEEARASLDKRYIFYQVDCRPPGWQPAEYGAIGSGISYLKTLRGSPRYGPGPGACGRVSCSYDSAIWWCNDNRKPFSVHSWLDIADGAGEIFRKCKEGDRLLGQAFAEQHWNVIVRKDTSNC</sequence>
<dbReference type="PANTHER" id="PTHR35605:SF1">
    <property type="entry name" value="ECP2 EFFECTOR PROTEIN DOMAIN-CONTAINING PROTEIN-RELATED"/>
    <property type="match status" value="1"/>
</dbReference>
<dbReference type="HOGENOM" id="CLU_089018_0_0_1"/>
<keyword evidence="3" id="KW-1185">Reference proteome</keyword>
<dbReference type="STRING" id="655827.E9EA96"/>